<dbReference type="CDD" id="cd03178">
    <property type="entry name" value="GST_C_Ure2p_like"/>
    <property type="match status" value="1"/>
</dbReference>
<dbReference type="PANTHER" id="PTHR44051">
    <property type="entry name" value="GLUTATHIONE S-TRANSFERASE-RELATED"/>
    <property type="match status" value="1"/>
</dbReference>
<dbReference type="InterPro" id="IPR036282">
    <property type="entry name" value="Glutathione-S-Trfase_C_sf"/>
</dbReference>
<feature type="domain" description="GST N-terminal" evidence="1">
    <location>
        <begin position="1"/>
        <end position="86"/>
    </location>
</feature>
<organism evidence="3 4">
    <name type="scientific">Bdellovibrio bacteriovorus</name>
    <dbReference type="NCBI Taxonomy" id="959"/>
    <lineage>
        <taxon>Bacteria</taxon>
        <taxon>Pseudomonadati</taxon>
        <taxon>Bdellovibrionota</taxon>
        <taxon>Bdellovibrionia</taxon>
        <taxon>Bdellovibrionales</taxon>
        <taxon>Pseudobdellovibrionaceae</taxon>
        <taxon>Bdellovibrio</taxon>
    </lineage>
</organism>
<evidence type="ECO:0000259" key="1">
    <source>
        <dbReference type="PROSITE" id="PS50404"/>
    </source>
</evidence>
<dbReference type="GO" id="GO:0016740">
    <property type="term" value="F:transferase activity"/>
    <property type="evidence" value="ECO:0007669"/>
    <property type="project" value="UniProtKB-KW"/>
</dbReference>
<dbReference type="SUPFAM" id="SSF47616">
    <property type="entry name" value="GST C-terminal domain-like"/>
    <property type="match status" value="1"/>
</dbReference>
<dbReference type="InterPro" id="IPR010987">
    <property type="entry name" value="Glutathione-S-Trfase_C-like"/>
</dbReference>
<name>A0A150WEG0_BDEBC</name>
<evidence type="ECO:0000313" key="4">
    <source>
        <dbReference type="Proteomes" id="UP000075391"/>
    </source>
</evidence>
<dbReference type="InterPro" id="IPR004046">
    <property type="entry name" value="GST_C"/>
</dbReference>
<dbReference type="OrthoDB" id="5291564at2"/>
<dbReference type="EMBL" id="LUKF01000017">
    <property type="protein sequence ID" value="KYG61262.1"/>
    <property type="molecule type" value="Genomic_DNA"/>
</dbReference>
<dbReference type="InterPro" id="IPR004045">
    <property type="entry name" value="Glutathione_S-Trfase_N"/>
</dbReference>
<dbReference type="Gene3D" id="1.20.1050.10">
    <property type="match status" value="1"/>
</dbReference>
<dbReference type="Pfam" id="PF13409">
    <property type="entry name" value="GST_N_2"/>
    <property type="match status" value="1"/>
</dbReference>
<dbReference type="SFLD" id="SFLDG00358">
    <property type="entry name" value="Main_(cytGST)"/>
    <property type="match status" value="1"/>
</dbReference>
<reference evidence="3 4" key="1">
    <citation type="submission" date="2016-03" db="EMBL/GenBank/DDBJ databases">
        <authorList>
            <person name="Ploux O."/>
        </authorList>
    </citation>
    <scope>NUCLEOTIDE SEQUENCE [LARGE SCALE GENOMIC DNA]</scope>
    <source>
        <strain evidence="3 4">BER2</strain>
    </source>
</reference>
<dbReference type="SUPFAM" id="SSF52833">
    <property type="entry name" value="Thioredoxin-like"/>
    <property type="match status" value="1"/>
</dbReference>
<evidence type="ECO:0000259" key="2">
    <source>
        <dbReference type="PROSITE" id="PS50405"/>
    </source>
</evidence>
<accession>A0A150WEG0</accession>
<sequence>MIEFYTAQTPNGRKVALMLEELAIPYNQHNIDLGKQEQKSADFIARNPNGKIPVIVDTDGSYEHKTTVFESGAILYYLAEKHQAFFGHSLEEKAHVMQWLMFQMSAIGPIFGNYHYGKHTLKPENPGFIERFEKEALRLLGVMEIQLEKNHYLAGETYTIADIATYPWLINFIKSKPEWFESKPSVLRWAQAVGARPAVKKVIP</sequence>
<dbReference type="Proteomes" id="UP000075391">
    <property type="component" value="Unassembled WGS sequence"/>
</dbReference>
<dbReference type="AlphaFoldDB" id="A0A150WEG0"/>
<dbReference type="PROSITE" id="PS50405">
    <property type="entry name" value="GST_CTER"/>
    <property type="match status" value="1"/>
</dbReference>
<gene>
    <name evidence="3" type="ORF">AZI85_09995</name>
</gene>
<dbReference type="SFLD" id="SFLDG01151">
    <property type="entry name" value="Main.2:_Nu-like"/>
    <property type="match status" value="1"/>
</dbReference>
<dbReference type="Gene3D" id="3.40.30.10">
    <property type="entry name" value="Glutaredoxin"/>
    <property type="match status" value="1"/>
</dbReference>
<dbReference type="PROSITE" id="PS50404">
    <property type="entry name" value="GST_NTER"/>
    <property type="match status" value="1"/>
</dbReference>
<comment type="caution">
    <text evidence="3">The sequence shown here is derived from an EMBL/GenBank/DDBJ whole genome shotgun (WGS) entry which is preliminary data.</text>
</comment>
<keyword evidence="3" id="KW-0808">Transferase</keyword>
<dbReference type="RefSeq" id="WP_063244623.1">
    <property type="nucleotide sequence ID" value="NZ_LUKF01000017.1"/>
</dbReference>
<dbReference type="InterPro" id="IPR036249">
    <property type="entry name" value="Thioredoxin-like_sf"/>
</dbReference>
<evidence type="ECO:0000313" key="3">
    <source>
        <dbReference type="EMBL" id="KYG61262.1"/>
    </source>
</evidence>
<dbReference type="InterPro" id="IPR040079">
    <property type="entry name" value="Glutathione_S-Trfase"/>
</dbReference>
<protein>
    <submittedName>
        <fullName evidence="3">Glutathione S-transferase</fullName>
    </submittedName>
</protein>
<dbReference type="CDD" id="cd03048">
    <property type="entry name" value="GST_N_Ure2p_like"/>
    <property type="match status" value="1"/>
</dbReference>
<proteinExistence type="predicted"/>
<dbReference type="PANTHER" id="PTHR44051:SF2">
    <property type="entry name" value="HYPOTHETICAL GLUTATHIONE S-TRANSFERASE LIKE PROTEIN"/>
    <property type="match status" value="1"/>
</dbReference>
<feature type="domain" description="GST C-terminal" evidence="2">
    <location>
        <begin position="89"/>
        <end position="204"/>
    </location>
</feature>
<dbReference type="SFLD" id="SFLDS00019">
    <property type="entry name" value="Glutathione_Transferase_(cytos"/>
    <property type="match status" value="1"/>
</dbReference>
<dbReference type="Pfam" id="PF00043">
    <property type="entry name" value="GST_C"/>
    <property type="match status" value="1"/>
</dbReference>